<gene>
    <name evidence="10" type="ORF">L207DRAFT_615556</name>
</gene>
<dbReference type="InterPro" id="IPR011032">
    <property type="entry name" value="GroES-like_sf"/>
</dbReference>
<dbReference type="SUPFAM" id="SSF50129">
    <property type="entry name" value="GroES-like"/>
    <property type="match status" value="1"/>
</dbReference>
<dbReference type="Gene3D" id="3.40.50.720">
    <property type="entry name" value="NAD(P)-binding Rossmann-like Domain"/>
    <property type="match status" value="1"/>
</dbReference>
<evidence type="ECO:0000256" key="3">
    <source>
        <dbReference type="ARBA" id="ARBA00013190"/>
    </source>
</evidence>
<dbReference type="GO" id="GO:0005737">
    <property type="term" value="C:cytoplasm"/>
    <property type="evidence" value="ECO:0007669"/>
    <property type="project" value="TreeGrafter"/>
</dbReference>
<evidence type="ECO:0000256" key="5">
    <source>
        <dbReference type="ARBA" id="ARBA00022833"/>
    </source>
</evidence>
<dbReference type="PANTHER" id="PTHR42940:SF3">
    <property type="entry name" value="ALCOHOL DEHYDROGENASE 1-RELATED"/>
    <property type="match status" value="1"/>
</dbReference>
<evidence type="ECO:0000256" key="4">
    <source>
        <dbReference type="ARBA" id="ARBA00022723"/>
    </source>
</evidence>
<dbReference type="Pfam" id="PF00107">
    <property type="entry name" value="ADH_zinc_N"/>
    <property type="match status" value="1"/>
</dbReference>
<dbReference type="InterPro" id="IPR020843">
    <property type="entry name" value="ER"/>
</dbReference>
<dbReference type="SUPFAM" id="SSF51735">
    <property type="entry name" value="NAD(P)-binding Rossmann-fold domains"/>
    <property type="match status" value="1"/>
</dbReference>
<evidence type="ECO:0000256" key="8">
    <source>
        <dbReference type="RuleBase" id="RU361277"/>
    </source>
</evidence>
<dbReference type="InterPro" id="IPR002328">
    <property type="entry name" value="ADH_Zn_CS"/>
</dbReference>
<dbReference type="SMART" id="SM00829">
    <property type="entry name" value="PKS_ER"/>
    <property type="match status" value="1"/>
</dbReference>
<keyword evidence="7" id="KW-0520">NAD</keyword>
<dbReference type="InterPro" id="IPR013149">
    <property type="entry name" value="ADH-like_C"/>
</dbReference>
<keyword evidence="4 8" id="KW-0479">Metal-binding</keyword>
<proteinExistence type="inferred from homology"/>
<evidence type="ECO:0000256" key="7">
    <source>
        <dbReference type="ARBA" id="ARBA00023027"/>
    </source>
</evidence>
<sequence length="351" mass="37190">MAKAVQVPPTALAATLTGPYSEPYEFLQQQVSPPGEKEALVSLSFSGVCHGDVYSRDGGGPAPPAPHRPLIGGHEGVGTIVALGANAANSCSFRIGDLVGIAWRTSVCGKCEPCLSGRENHCGEQVITGLHASGTYQQYITFPVDQLIPIPDGIDLPQACCVLCAGVTAFSSLRLMDPQPGTWCVIAGAAGGLGHLAIQYAKCFGLRVLAIDGGGADKEAFCRDMGADTYVDFIKEGVRLVEKVRSATVGGAHSVLVLSPHQGSYDLLYPKWKYTRVLNLNGFPLRPILKKALLVRSNQTGTKNDIREALKLTVSGQVKCKVEVMGLEALNEALDRLRAGKVLGKLVVNLR</sequence>
<dbReference type="InterPro" id="IPR036291">
    <property type="entry name" value="NAD(P)-bd_dom_sf"/>
</dbReference>
<dbReference type="PROSITE" id="PS00059">
    <property type="entry name" value="ADH_ZINC"/>
    <property type="match status" value="1"/>
</dbReference>
<evidence type="ECO:0000256" key="2">
    <source>
        <dbReference type="ARBA" id="ARBA00008072"/>
    </source>
</evidence>
<dbReference type="Proteomes" id="UP000235786">
    <property type="component" value="Unassembled WGS sequence"/>
</dbReference>
<feature type="domain" description="Enoyl reductase (ER)" evidence="9">
    <location>
        <begin position="21"/>
        <end position="348"/>
    </location>
</feature>
<evidence type="ECO:0000313" key="10">
    <source>
        <dbReference type="EMBL" id="PMD29647.1"/>
    </source>
</evidence>
<protein>
    <recommendedName>
        <fullName evidence="3">alcohol dehydrogenase</fullName>
        <ecNumber evidence="3">1.1.1.1</ecNumber>
    </recommendedName>
</protein>
<dbReference type="FunFam" id="3.40.50.720:FF:000039">
    <property type="entry name" value="Alcohol dehydrogenase AdhP"/>
    <property type="match status" value="1"/>
</dbReference>
<organism evidence="10 11">
    <name type="scientific">Hyaloscypha variabilis (strain UAMH 11265 / GT02V1 / F)</name>
    <name type="common">Meliniomyces variabilis</name>
    <dbReference type="NCBI Taxonomy" id="1149755"/>
    <lineage>
        <taxon>Eukaryota</taxon>
        <taxon>Fungi</taxon>
        <taxon>Dikarya</taxon>
        <taxon>Ascomycota</taxon>
        <taxon>Pezizomycotina</taxon>
        <taxon>Leotiomycetes</taxon>
        <taxon>Helotiales</taxon>
        <taxon>Hyaloscyphaceae</taxon>
        <taxon>Hyaloscypha</taxon>
        <taxon>Hyaloscypha variabilis</taxon>
    </lineage>
</organism>
<dbReference type="GO" id="GO:0004022">
    <property type="term" value="F:alcohol dehydrogenase (NAD+) activity"/>
    <property type="evidence" value="ECO:0007669"/>
    <property type="project" value="UniProtKB-EC"/>
</dbReference>
<dbReference type="EC" id="1.1.1.1" evidence="3"/>
<dbReference type="InterPro" id="IPR013154">
    <property type="entry name" value="ADH-like_N"/>
</dbReference>
<keyword evidence="6" id="KW-0560">Oxidoreductase</keyword>
<dbReference type="OrthoDB" id="1560166at2759"/>
<dbReference type="EMBL" id="KZ613972">
    <property type="protein sequence ID" value="PMD29647.1"/>
    <property type="molecule type" value="Genomic_DNA"/>
</dbReference>
<keyword evidence="5 8" id="KW-0862">Zinc</keyword>
<dbReference type="PANTHER" id="PTHR42940">
    <property type="entry name" value="ALCOHOL DEHYDROGENASE 1-RELATED"/>
    <property type="match status" value="1"/>
</dbReference>
<evidence type="ECO:0000256" key="1">
    <source>
        <dbReference type="ARBA" id="ARBA00001947"/>
    </source>
</evidence>
<comment type="cofactor">
    <cofactor evidence="1 8">
        <name>Zn(2+)</name>
        <dbReference type="ChEBI" id="CHEBI:29105"/>
    </cofactor>
</comment>
<accession>A0A2J6QTP8</accession>
<dbReference type="Gene3D" id="3.90.180.10">
    <property type="entry name" value="Medium-chain alcohol dehydrogenases, catalytic domain"/>
    <property type="match status" value="1"/>
</dbReference>
<dbReference type="Pfam" id="PF08240">
    <property type="entry name" value="ADH_N"/>
    <property type="match status" value="1"/>
</dbReference>
<evidence type="ECO:0000313" key="11">
    <source>
        <dbReference type="Proteomes" id="UP000235786"/>
    </source>
</evidence>
<reference evidence="10 11" key="1">
    <citation type="submission" date="2016-04" db="EMBL/GenBank/DDBJ databases">
        <title>A degradative enzymes factory behind the ericoid mycorrhizal symbiosis.</title>
        <authorList>
            <consortium name="DOE Joint Genome Institute"/>
            <person name="Martino E."/>
            <person name="Morin E."/>
            <person name="Grelet G."/>
            <person name="Kuo A."/>
            <person name="Kohler A."/>
            <person name="Daghino S."/>
            <person name="Barry K."/>
            <person name="Choi C."/>
            <person name="Cichocki N."/>
            <person name="Clum A."/>
            <person name="Copeland A."/>
            <person name="Hainaut M."/>
            <person name="Haridas S."/>
            <person name="Labutti K."/>
            <person name="Lindquist E."/>
            <person name="Lipzen A."/>
            <person name="Khouja H.-R."/>
            <person name="Murat C."/>
            <person name="Ohm R."/>
            <person name="Olson A."/>
            <person name="Spatafora J."/>
            <person name="Veneault-Fourrey C."/>
            <person name="Henrissat B."/>
            <person name="Grigoriev I."/>
            <person name="Martin F."/>
            <person name="Perotto S."/>
        </authorList>
    </citation>
    <scope>NUCLEOTIDE SEQUENCE [LARGE SCALE GENOMIC DNA]</scope>
    <source>
        <strain evidence="10 11">F</strain>
    </source>
</reference>
<dbReference type="STRING" id="1149755.A0A2J6QTP8"/>
<evidence type="ECO:0000256" key="6">
    <source>
        <dbReference type="ARBA" id="ARBA00023002"/>
    </source>
</evidence>
<comment type="similarity">
    <text evidence="2 8">Belongs to the zinc-containing alcohol dehydrogenase family.</text>
</comment>
<evidence type="ECO:0000259" key="9">
    <source>
        <dbReference type="SMART" id="SM00829"/>
    </source>
</evidence>
<name>A0A2J6QTP8_HYAVF</name>
<dbReference type="GO" id="GO:0008270">
    <property type="term" value="F:zinc ion binding"/>
    <property type="evidence" value="ECO:0007669"/>
    <property type="project" value="InterPro"/>
</dbReference>
<keyword evidence="11" id="KW-1185">Reference proteome</keyword>
<dbReference type="AlphaFoldDB" id="A0A2J6QTP8"/>